<dbReference type="Gene3D" id="3.40.50.720">
    <property type="entry name" value="NAD(P)-binding Rossmann-like Domain"/>
    <property type="match status" value="1"/>
</dbReference>
<comment type="similarity">
    <text evidence="9">Belongs to the MurCDEF family.</text>
</comment>
<dbReference type="Gene3D" id="3.90.190.20">
    <property type="entry name" value="Mur ligase, C-terminal domain"/>
    <property type="match status" value="1"/>
</dbReference>
<keyword evidence="9 10" id="KW-0573">Peptidoglycan synthesis</keyword>
<evidence type="ECO:0000259" key="11">
    <source>
        <dbReference type="Pfam" id="PF02875"/>
    </source>
</evidence>
<evidence type="ECO:0000256" key="9">
    <source>
        <dbReference type="HAMAP-Rule" id="MF_00639"/>
    </source>
</evidence>
<dbReference type="SUPFAM" id="SSF51984">
    <property type="entry name" value="MurCD N-terminal domain"/>
    <property type="match status" value="1"/>
</dbReference>
<comment type="pathway">
    <text evidence="2 9 10">Cell wall biogenesis; peptidoglycan biosynthesis.</text>
</comment>
<reference evidence="13 14" key="1">
    <citation type="submission" date="2024-09" db="EMBL/GenBank/DDBJ databases">
        <authorList>
            <person name="Sun Q."/>
            <person name="Mori K."/>
        </authorList>
    </citation>
    <scope>NUCLEOTIDE SEQUENCE [LARGE SCALE GENOMIC DNA]</scope>
    <source>
        <strain evidence="13 14">TBRC 1432</strain>
    </source>
</reference>
<comment type="subcellular location">
    <subcellularLocation>
        <location evidence="1 9 10">Cytoplasm</location>
    </subcellularLocation>
</comment>
<keyword evidence="7 9" id="KW-0067">ATP-binding</keyword>
<evidence type="ECO:0000256" key="6">
    <source>
        <dbReference type="ARBA" id="ARBA00022741"/>
    </source>
</evidence>
<dbReference type="Pfam" id="PF08245">
    <property type="entry name" value="Mur_ligase_M"/>
    <property type="match status" value="1"/>
</dbReference>
<dbReference type="RefSeq" id="WP_273934994.1">
    <property type="nucleotide sequence ID" value="NZ_CP097263.1"/>
</dbReference>
<evidence type="ECO:0000256" key="7">
    <source>
        <dbReference type="ARBA" id="ARBA00022840"/>
    </source>
</evidence>
<evidence type="ECO:0000256" key="5">
    <source>
        <dbReference type="ARBA" id="ARBA00022618"/>
    </source>
</evidence>
<dbReference type="SUPFAM" id="SSF53623">
    <property type="entry name" value="MurD-like peptide ligases, catalytic domain"/>
    <property type="match status" value="1"/>
</dbReference>
<dbReference type="SUPFAM" id="SSF53244">
    <property type="entry name" value="MurD-like peptide ligases, peptide-binding domain"/>
    <property type="match status" value="1"/>
</dbReference>
<evidence type="ECO:0000256" key="3">
    <source>
        <dbReference type="ARBA" id="ARBA00022490"/>
    </source>
</evidence>
<keyword evidence="8 9" id="KW-0131">Cell cycle</keyword>
<comment type="caution">
    <text evidence="13">The sequence shown here is derived from an EMBL/GenBank/DDBJ whole genome shotgun (WGS) entry which is preliminary data.</text>
</comment>
<keyword evidence="5 9" id="KW-0132">Cell division</keyword>
<dbReference type="InterPro" id="IPR036615">
    <property type="entry name" value="Mur_ligase_C_dom_sf"/>
</dbReference>
<protein>
    <recommendedName>
        <fullName evidence="9 10">UDP-N-acetylmuramoylalanine--D-glutamate ligase</fullName>
        <ecNumber evidence="9 10">6.3.2.9</ecNumber>
    </recommendedName>
    <alternativeName>
        <fullName evidence="9">D-glutamic acid-adding enzyme</fullName>
    </alternativeName>
    <alternativeName>
        <fullName evidence="9">UDP-N-acetylmuramoyl-L-alanyl-D-glutamate synthetase</fullName>
    </alternativeName>
</protein>
<dbReference type="Gene3D" id="3.40.1190.10">
    <property type="entry name" value="Mur-like, catalytic domain"/>
    <property type="match status" value="1"/>
</dbReference>
<evidence type="ECO:0000256" key="2">
    <source>
        <dbReference type="ARBA" id="ARBA00004752"/>
    </source>
</evidence>
<evidence type="ECO:0000259" key="12">
    <source>
        <dbReference type="Pfam" id="PF08245"/>
    </source>
</evidence>
<evidence type="ECO:0000256" key="10">
    <source>
        <dbReference type="RuleBase" id="RU003664"/>
    </source>
</evidence>
<dbReference type="InterPro" id="IPR036565">
    <property type="entry name" value="Mur-like_cat_sf"/>
</dbReference>
<keyword evidence="4 9" id="KW-0436">Ligase</keyword>
<dbReference type="PROSITE" id="PS01011">
    <property type="entry name" value="FOLYLPOLYGLU_SYNT_1"/>
    <property type="match status" value="1"/>
</dbReference>
<dbReference type="EMBL" id="JBHLUD010000009">
    <property type="protein sequence ID" value="MFC0545188.1"/>
    <property type="molecule type" value="Genomic_DNA"/>
</dbReference>
<keyword evidence="9 10" id="KW-0133">Cell shape</keyword>
<evidence type="ECO:0000313" key="13">
    <source>
        <dbReference type="EMBL" id="MFC0545188.1"/>
    </source>
</evidence>
<feature type="binding site" evidence="9">
    <location>
        <begin position="108"/>
        <end position="114"/>
    </location>
    <ligand>
        <name>ATP</name>
        <dbReference type="ChEBI" id="CHEBI:30616"/>
    </ligand>
</feature>
<dbReference type="Proteomes" id="UP001589810">
    <property type="component" value="Unassembled WGS sequence"/>
</dbReference>
<dbReference type="EC" id="6.3.2.9" evidence="9 10"/>
<proteinExistence type="inferred from homology"/>
<sequence>MRVLVAGAGVTGPSVVRALLRDGARVTVTDGNAERLAKLAQDGVELIVGLTEPPAGTDLVVTAPGWKPTAPLLVAAAEAGIEVIGDVELAWRLCQRMDTPPAWLVVTGTNGKTTTVGMLESILLAAGLDAVACGNIGLPVLEALEREPRVLAVELSSFQLHWAPSVRPDAGALLNIAEDHLDWHGSLEAYAQAKARVFTGAVAIGGVDDPYVAKLLINAPAPRKVGVTLDEPIEDQLGLENGKLVDRAFGDEALVDAADVTPGGPPGLTDALVAAAVARAYGVPAQAVADGLKAYQPAAHRAAVVAAHDGITYVNDSKATNPHAAAASIRAHDRVVWIAGGLLKGASVDDLVAEAAPRLAGVVLIGQDRDVIAAALARHAPDVPVRQVAPGDDDAMTRVVELAGALARPGDVVLLAPAAASMDMFTDYGHRGRAFAEAVLTRLGLST</sequence>
<keyword evidence="6 9" id="KW-0547">Nucleotide-binding</keyword>
<evidence type="ECO:0000256" key="4">
    <source>
        <dbReference type="ARBA" id="ARBA00022598"/>
    </source>
</evidence>
<evidence type="ECO:0000256" key="1">
    <source>
        <dbReference type="ARBA" id="ARBA00004496"/>
    </source>
</evidence>
<dbReference type="InterPro" id="IPR004101">
    <property type="entry name" value="Mur_ligase_C"/>
</dbReference>
<dbReference type="InterPro" id="IPR005762">
    <property type="entry name" value="MurD"/>
</dbReference>
<keyword evidence="3 9" id="KW-0963">Cytoplasm</keyword>
<comment type="catalytic activity">
    <reaction evidence="9 10">
        <text>UDP-N-acetyl-alpha-D-muramoyl-L-alanine + D-glutamate + ATP = UDP-N-acetyl-alpha-D-muramoyl-L-alanyl-D-glutamate + ADP + phosphate + H(+)</text>
        <dbReference type="Rhea" id="RHEA:16429"/>
        <dbReference type="ChEBI" id="CHEBI:15378"/>
        <dbReference type="ChEBI" id="CHEBI:29986"/>
        <dbReference type="ChEBI" id="CHEBI:30616"/>
        <dbReference type="ChEBI" id="CHEBI:43474"/>
        <dbReference type="ChEBI" id="CHEBI:83898"/>
        <dbReference type="ChEBI" id="CHEBI:83900"/>
        <dbReference type="ChEBI" id="CHEBI:456216"/>
        <dbReference type="EC" id="6.3.2.9"/>
    </reaction>
</comment>
<organism evidence="13 14">
    <name type="scientific">Kutzneria chonburiensis</name>
    <dbReference type="NCBI Taxonomy" id="1483604"/>
    <lineage>
        <taxon>Bacteria</taxon>
        <taxon>Bacillati</taxon>
        <taxon>Actinomycetota</taxon>
        <taxon>Actinomycetes</taxon>
        <taxon>Pseudonocardiales</taxon>
        <taxon>Pseudonocardiaceae</taxon>
        <taxon>Kutzneria</taxon>
    </lineage>
</organism>
<dbReference type="HAMAP" id="MF_00639">
    <property type="entry name" value="MurD"/>
    <property type="match status" value="1"/>
</dbReference>
<accession>A0ABV6MY01</accession>
<keyword evidence="9 10" id="KW-0961">Cell wall biogenesis/degradation</keyword>
<dbReference type="PANTHER" id="PTHR43692:SF1">
    <property type="entry name" value="UDP-N-ACETYLMURAMOYLALANINE--D-GLUTAMATE LIGASE"/>
    <property type="match status" value="1"/>
</dbReference>
<name>A0ABV6MY01_9PSEU</name>
<dbReference type="NCBIfam" id="TIGR01087">
    <property type="entry name" value="murD"/>
    <property type="match status" value="1"/>
</dbReference>
<dbReference type="GO" id="GO:0008764">
    <property type="term" value="F:UDP-N-acetylmuramoylalanine-D-glutamate ligase activity"/>
    <property type="evidence" value="ECO:0007669"/>
    <property type="project" value="UniProtKB-EC"/>
</dbReference>
<comment type="function">
    <text evidence="9 10">Cell wall formation. Catalyzes the addition of glutamate to the nucleotide precursor UDP-N-acetylmuramoyl-L-alanine (UMA).</text>
</comment>
<dbReference type="Pfam" id="PF21799">
    <property type="entry name" value="MurD-like_N"/>
    <property type="match status" value="1"/>
</dbReference>
<dbReference type="Pfam" id="PF02875">
    <property type="entry name" value="Mur_ligase_C"/>
    <property type="match status" value="1"/>
</dbReference>
<keyword evidence="14" id="KW-1185">Reference proteome</keyword>
<evidence type="ECO:0000313" key="14">
    <source>
        <dbReference type="Proteomes" id="UP001589810"/>
    </source>
</evidence>
<evidence type="ECO:0000256" key="8">
    <source>
        <dbReference type="ARBA" id="ARBA00023306"/>
    </source>
</evidence>
<feature type="domain" description="Mur ligase central" evidence="12">
    <location>
        <begin position="106"/>
        <end position="220"/>
    </location>
</feature>
<dbReference type="InterPro" id="IPR018109">
    <property type="entry name" value="Folylpolyglutamate_synth_CS"/>
</dbReference>
<feature type="domain" description="Mur ligase C-terminal" evidence="11">
    <location>
        <begin position="300"/>
        <end position="418"/>
    </location>
</feature>
<gene>
    <name evidence="9 13" type="primary">murD</name>
    <name evidence="13" type="ORF">ACFFH7_27020</name>
</gene>
<dbReference type="InterPro" id="IPR013221">
    <property type="entry name" value="Mur_ligase_cen"/>
</dbReference>
<dbReference type="PANTHER" id="PTHR43692">
    <property type="entry name" value="UDP-N-ACETYLMURAMOYLALANINE--D-GLUTAMATE LIGASE"/>
    <property type="match status" value="1"/>
</dbReference>